<evidence type="ECO:0000259" key="1">
    <source>
        <dbReference type="Pfam" id="PF08241"/>
    </source>
</evidence>
<dbReference type="SUPFAM" id="SSF53335">
    <property type="entry name" value="S-adenosyl-L-methionine-dependent methyltransferases"/>
    <property type="match status" value="1"/>
</dbReference>
<feature type="domain" description="Methyltransferase type 11" evidence="1">
    <location>
        <begin position="98"/>
        <end position="186"/>
    </location>
</feature>
<keyword evidence="3" id="KW-1185">Reference proteome</keyword>
<keyword evidence="2" id="KW-0808">Transferase</keyword>
<dbReference type="Pfam" id="PF08241">
    <property type="entry name" value="Methyltransf_11"/>
    <property type="match status" value="1"/>
</dbReference>
<dbReference type="InterPro" id="IPR013216">
    <property type="entry name" value="Methyltransf_11"/>
</dbReference>
<dbReference type="CDD" id="cd02440">
    <property type="entry name" value="AdoMet_MTases"/>
    <property type="match status" value="1"/>
</dbReference>
<dbReference type="Proteomes" id="UP000280346">
    <property type="component" value="Unassembled WGS sequence"/>
</dbReference>
<name>A0A3S0V6W2_9PROT</name>
<organism evidence="2 3">
    <name type="scientific">Azospirillum doebereinerae</name>
    <dbReference type="NCBI Taxonomy" id="92933"/>
    <lineage>
        <taxon>Bacteria</taxon>
        <taxon>Pseudomonadati</taxon>
        <taxon>Pseudomonadota</taxon>
        <taxon>Alphaproteobacteria</taxon>
        <taxon>Rhodospirillales</taxon>
        <taxon>Azospirillaceae</taxon>
        <taxon>Azospirillum</taxon>
    </lineage>
</organism>
<dbReference type="GO" id="GO:0032259">
    <property type="term" value="P:methylation"/>
    <property type="evidence" value="ECO:0007669"/>
    <property type="project" value="UniProtKB-KW"/>
</dbReference>
<dbReference type="PANTHER" id="PTHR43591">
    <property type="entry name" value="METHYLTRANSFERASE"/>
    <property type="match status" value="1"/>
</dbReference>
<evidence type="ECO:0000313" key="2">
    <source>
        <dbReference type="EMBL" id="RUQ72098.1"/>
    </source>
</evidence>
<dbReference type="Gene3D" id="3.40.50.150">
    <property type="entry name" value="Vaccinia Virus protein VP39"/>
    <property type="match status" value="1"/>
</dbReference>
<proteinExistence type="predicted"/>
<dbReference type="AlphaFoldDB" id="A0A3S0V6W2"/>
<dbReference type="OrthoDB" id="9800454at2"/>
<dbReference type="EMBL" id="RZIJ01000007">
    <property type="protein sequence ID" value="RUQ72098.1"/>
    <property type="molecule type" value="Genomic_DNA"/>
</dbReference>
<evidence type="ECO:0000313" key="3">
    <source>
        <dbReference type="Proteomes" id="UP000280346"/>
    </source>
</evidence>
<dbReference type="InterPro" id="IPR029063">
    <property type="entry name" value="SAM-dependent_MTases_sf"/>
</dbReference>
<sequence length="286" mass="32313">MPCLSHSPSESECTPYALRAPDFAPDIAGRCRVILTMHKTGARDRKVTMLSVKIPKPMEHISINKFFDLGRSLNNWGSRAAHEEKLSWRYLEAGSRILDVACGIGNFISVHPNKTVGIDINEESIKHCRTRGYDARLGNALDLPFDDNIFDGVHSAHVMHAFSSQQAIRYLSELIRVVRPQGTIVISNLCDPETIFNYPEVSRPYPPEALFRMLHASTSPKSRVGTEIAGARFHAIHFRRPPLVQFRFVGSEWMWHAATVLNSLQYGCHLRKAWAFEGYTIVLTKN</sequence>
<dbReference type="GO" id="GO:0008757">
    <property type="term" value="F:S-adenosylmethionine-dependent methyltransferase activity"/>
    <property type="evidence" value="ECO:0007669"/>
    <property type="project" value="InterPro"/>
</dbReference>
<accession>A0A3S0V6W2</accession>
<reference evidence="2 3" key="1">
    <citation type="submission" date="2018-12" db="EMBL/GenBank/DDBJ databases">
        <authorList>
            <person name="Yang Y."/>
        </authorList>
    </citation>
    <scope>NUCLEOTIDE SEQUENCE [LARGE SCALE GENOMIC DNA]</scope>
    <source>
        <strain evidence="2 3">GSF71</strain>
    </source>
</reference>
<comment type="caution">
    <text evidence="2">The sequence shown here is derived from an EMBL/GenBank/DDBJ whole genome shotgun (WGS) entry which is preliminary data.</text>
</comment>
<protein>
    <submittedName>
        <fullName evidence="2">Class I SAM-dependent methyltransferase</fullName>
    </submittedName>
</protein>
<gene>
    <name evidence="2" type="ORF">EJ913_11075</name>
</gene>
<keyword evidence="2" id="KW-0489">Methyltransferase</keyword>